<organism evidence="2 4">
    <name type="scientific">Rotaria magnacalcarata</name>
    <dbReference type="NCBI Taxonomy" id="392030"/>
    <lineage>
        <taxon>Eukaryota</taxon>
        <taxon>Metazoa</taxon>
        <taxon>Spiralia</taxon>
        <taxon>Gnathifera</taxon>
        <taxon>Rotifera</taxon>
        <taxon>Eurotatoria</taxon>
        <taxon>Bdelloidea</taxon>
        <taxon>Philodinida</taxon>
        <taxon>Philodinidae</taxon>
        <taxon>Rotaria</taxon>
    </lineage>
</organism>
<evidence type="ECO:0000313" key="4">
    <source>
        <dbReference type="Proteomes" id="UP000676336"/>
    </source>
</evidence>
<gene>
    <name evidence="1" type="ORF">BYL167_LOCUS34945</name>
    <name evidence="3" type="ORF">GIL414_LOCUS57074</name>
    <name evidence="2" type="ORF">SMN809_LOCUS39534</name>
</gene>
<evidence type="ECO:0000313" key="2">
    <source>
        <dbReference type="EMBL" id="CAF4612342.1"/>
    </source>
</evidence>
<dbReference type="EMBL" id="CAJOBI010106413">
    <property type="protein sequence ID" value="CAF4612342.1"/>
    <property type="molecule type" value="Genomic_DNA"/>
</dbReference>
<sequence>MVFGDLQSADGLRSLNAFLVDKSYVEG</sequence>
<dbReference type="Proteomes" id="UP000681967">
    <property type="component" value="Unassembled WGS sequence"/>
</dbReference>
<proteinExistence type="predicted"/>
<name>A0A8S2Z5A8_9BILA</name>
<protein>
    <submittedName>
        <fullName evidence="2">Uncharacterized protein</fullName>
    </submittedName>
</protein>
<comment type="caution">
    <text evidence="2">The sequence shown here is derived from an EMBL/GenBank/DDBJ whole genome shotgun (WGS) entry which is preliminary data.</text>
</comment>
<dbReference type="Proteomes" id="UP000681720">
    <property type="component" value="Unassembled WGS sequence"/>
</dbReference>
<reference evidence="2" key="1">
    <citation type="submission" date="2021-02" db="EMBL/GenBank/DDBJ databases">
        <authorList>
            <person name="Nowell W R."/>
        </authorList>
    </citation>
    <scope>NUCLEOTIDE SEQUENCE</scope>
</reference>
<dbReference type="Proteomes" id="UP000676336">
    <property type="component" value="Unassembled WGS sequence"/>
</dbReference>
<dbReference type="AlphaFoldDB" id="A0A8S2Z5A8"/>
<evidence type="ECO:0000313" key="3">
    <source>
        <dbReference type="EMBL" id="CAF4997945.1"/>
    </source>
</evidence>
<feature type="non-terminal residue" evidence="2">
    <location>
        <position position="27"/>
    </location>
</feature>
<dbReference type="EMBL" id="CAJOBH010072195">
    <property type="protein sequence ID" value="CAF4477146.1"/>
    <property type="molecule type" value="Genomic_DNA"/>
</dbReference>
<dbReference type="EMBL" id="CAJOBJ010206311">
    <property type="protein sequence ID" value="CAF4997945.1"/>
    <property type="molecule type" value="Genomic_DNA"/>
</dbReference>
<evidence type="ECO:0000313" key="1">
    <source>
        <dbReference type="EMBL" id="CAF4477146.1"/>
    </source>
</evidence>
<accession>A0A8S2Z5A8</accession>